<dbReference type="GO" id="GO:0034355">
    <property type="term" value="P:NAD+ biosynthetic process via the salvage pathway"/>
    <property type="evidence" value="ECO:0007669"/>
    <property type="project" value="TreeGrafter"/>
</dbReference>
<dbReference type="GO" id="GO:0005829">
    <property type="term" value="C:cytosol"/>
    <property type="evidence" value="ECO:0007669"/>
    <property type="project" value="TreeGrafter"/>
</dbReference>
<evidence type="ECO:0000256" key="2">
    <source>
        <dbReference type="ARBA" id="ARBA00010897"/>
    </source>
</evidence>
<dbReference type="InterPro" id="IPR006405">
    <property type="entry name" value="Nic_PRibTrfase_pncB"/>
</dbReference>
<evidence type="ECO:0000259" key="12">
    <source>
        <dbReference type="Pfam" id="PF17956"/>
    </source>
</evidence>
<dbReference type="Pfam" id="PF17767">
    <property type="entry name" value="NAPRTase_N"/>
    <property type="match status" value="1"/>
</dbReference>
<evidence type="ECO:0000256" key="1">
    <source>
        <dbReference type="ARBA" id="ARBA00004952"/>
    </source>
</evidence>
<dbReference type="PANTHER" id="PTHR11098:SF1">
    <property type="entry name" value="NICOTINATE PHOSPHORIBOSYLTRANSFERASE"/>
    <property type="match status" value="1"/>
</dbReference>
<keyword evidence="6 9" id="KW-0662">Pyridine nucleotide biosynthesis</keyword>
<dbReference type="NCBIfam" id="TIGR01513">
    <property type="entry name" value="NAPRTase_put"/>
    <property type="match status" value="1"/>
</dbReference>
<comment type="function">
    <text evidence="9">Catalyzes the first step in the biosynthesis of NAD from nicotinic acid, the ATP-dependent synthesis of beta-nicotinate D-ribonucleotide from nicotinate and 5-phospho-D-ribose 1-phosphate.</text>
</comment>
<comment type="PTM">
    <text evidence="9">Transiently phosphorylated on a His residue during the reaction cycle. Phosphorylation strongly increases the affinity for substrates and increases the rate of nicotinate D-ribonucleotide production. Dephosphorylation regenerates the low-affinity form of the enzyme, leading to product release.</text>
</comment>
<dbReference type="NCBIfam" id="NF009131">
    <property type="entry name" value="PRK12484.1"/>
    <property type="match status" value="1"/>
</dbReference>
<dbReference type="InterPro" id="IPR041619">
    <property type="entry name" value="NAPRTase_C"/>
</dbReference>
<evidence type="ECO:0000256" key="4">
    <source>
        <dbReference type="ARBA" id="ARBA00022553"/>
    </source>
</evidence>
<dbReference type="InterPro" id="IPR036068">
    <property type="entry name" value="Nicotinate_pribotase-like_C"/>
</dbReference>
<keyword evidence="7 9" id="KW-0808">Transferase</keyword>
<sequence>MNASVLLTDLYQLTMLQGYWHEGMAETAVFELFVRKLPPGRNFLVAAGLEQALDYLENLRFTAAELDYLQRTGFFDDGFLATLENFRFEGDVDAMPEGTVFFPDEPILRVTAPLPQAQLVETRLINLLQFQTLIASKAVRCVLAAPGKRLVDFGLRRAHGSEAGLLAARAAYLAGFIGTSNVLAGRRFDIPVFGTMAHSYIMAHDDELAAFRGFARSQPHNVVLLIDTYDTLKAVDKVVALARELAEDGIRIKAVRIDSGDLGGLARQVRARLDAAGWSEIGIFASGDLDEYRLAELRDAPIDGFGVGTRLTTASDAPYLNCAYKLQEYAGIPRRKVSKGKQTWPGAKQVFRHYDPAGRFDHDVLTTADDHLEGQALLQPVMRQGKRLQPQESLTGIRDRIAAQLQRLPEALKNLDGAAEYPVEIAPALWRLTEETDRRLGLA</sequence>
<dbReference type="EMBL" id="AP024714">
    <property type="protein sequence ID" value="BCX82226.1"/>
    <property type="molecule type" value="Genomic_DNA"/>
</dbReference>
<dbReference type="InterPro" id="IPR013785">
    <property type="entry name" value="Aldolase_TIM"/>
</dbReference>
<dbReference type="GO" id="GO:0047280">
    <property type="term" value="F:nicotinamide phosphoribosyltransferase activity"/>
    <property type="evidence" value="ECO:0007669"/>
    <property type="project" value="UniProtKB-ARBA"/>
</dbReference>
<dbReference type="RefSeq" id="WP_317704633.1">
    <property type="nucleotide sequence ID" value="NZ_AP024714.1"/>
</dbReference>
<dbReference type="Proteomes" id="UP001321825">
    <property type="component" value="Chromosome"/>
</dbReference>
<keyword evidence="5 9" id="KW-0436">Ligase</keyword>
<accession>A0AAU9BU89</accession>
<dbReference type="PIRSF" id="PIRSF000484">
    <property type="entry name" value="NAPRT"/>
    <property type="match status" value="1"/>
</dbReference>
<proteinExistence type="inferred from homology"/>
<evidence type="ECO:0000256" key="3">
    <source>
        <dbReference type="ARBA" id="ARBA00013236"/>
    </source>
</evidence>
<keyword evidence="14" id="KW-1185">Reference proteome</keyword>
<evidence type="ECO:0000313" key="14">
    <source>
        <dbReference type="Proteomes" id="UP001321825"/>
    </source>
</evidence>
<evidence type="ECO:0000256" key="7">
    <source>
        <dbReference type="ARBA" id="ARBA00022679"/>
    </source>
</evidence>
<protein>
    <recommendedName>
        <fullName evidence="3 9">Nicotinate phosphoribosyltransferase</fullName>
        <ecNumber evidence="3 9">6.3.4.21</ecNumber>
    </recommendedName>
</protein>
<dbReference type="InterPro" id="IPR041525">
    <property type="entry name" value="N/Namide_PRibTrfase"/>
</dbReference>
<dbReference type="NCBIfam" id="NF006696">
    <property type="entry name" value="PRK09243.1-3"/>
    <property type="match status" value="1"/>
</dbReference>
<evidence type="ECO:0000256" key="8">
    <source>
        <dbReference type="ARBA" id="ARBA00048668"/>
    </source>
</evidence>
<keyword evidence="13" id="KW-0328">Glycosyltransferase</keyword>
<dbReference type="Gene3D" id="3.20.140.10">
    <property type="entry name" value="nicotinate phosphoribosyltransferase"/>
    <property type="match status" value="2"/>
</dbReference>
<comment type="similarity">
    <text evidence="2 9">Belongs to the NAPRTase family.</text>
</comment>
<evidence type="ECO:0000256" key="9">
    <source>
        <dbReference type="RuleBase" id="RU365100"/>
    </source>
</evidence>
<evidence type="ECO:0000256" key="6">
    <source>
        <dbReference type="ARBA" id="ARBA00022642"/>
    </source>
</evidence>
<dbReference type="EC" id="6.3.4.21" evidence="3 9"/>
<feature type="domain" description="Nicotinate phosphoribosyltransferase C-terminal" evidence="12">
    <location>
        <begin position="375"/>
        <end position="432"/>
    </location>
</feature>
<evidence type="ECO:0000313" key="13">
    <source>
        <dbReference type="EMBL" id="BCX82226.1"/>
    </source>
</evidence>
<dbReference type="Gene3D" id="3.20.20.70">
    <property type="entry name" value="Aldolase class I"/>
    <property type="match status" value="1"/>
</dbReference>
<name>A0AAU9BU89_9GAMM</name>
<dbReference type="KEGG" id="mcau:MIT9_P1811"/>
<evidence type="ECO:0000259" key="10">
    <source>
        <dbReference type="Pfam" id="PF04095"/>
    </source>
</evidence>
<evidence type="ECO:0000259" key="11">
    <source>
        <dbReference type="Pfam" id="PF17767"/>
    </source>
</evidence>
<organism evidence="13 14">
    <name type="scientific">Methylomarinovum caldicuralii</name>
    <dbReference type="NCBI Taxonomy" id="438856"/>
    <lineage>
        <taxon>Bacteria</taxon>
        <taxon>Pseudomonadati</taxon>
        <taxon>Pseudomonadota</taxon>
        <taxon>Gammaproteobacteria</taxon>
        <taxon>Methylococcales</taxon>
        <taxon>Methylothermaceae</taxon>
        <taxon>Methylomarinovum</taxon>
    </lineage>
</organism>
<dbReference type="CDD" id="cd01570">
    <property type="entry name" value="NAPRTase_A"/>
    <property type="match status" value="1"/>
</dbReference>
<dbReference type="FunFam" id="3.20.20.70:FF:000076">
    <property type="entry name" value="Nicotinate phosphoribosyltransferase"/>
    <property type="match status" value="1"/>
</dbReference>
<dbReference type="InterPro" id="IPR007229">
    <property type="entry name" value="Nic_PRibTrfase-Fam"/>
</dbReference>
<feature type="domain" description="Nicotinate phosphoribosyltransferase N-terminal" evidence="11">
    <location>
        <begin position="6"/>
        <end position="128"/>
    </location>
</feature>
<comment type="pathway">
    <text evidence="1 9">Cofactor biosynthesis; NAD(+) biosynthesis; nicotinate D-ribonucleotide from nicotinate: step 1/1.</text>
</comment>
<evidence type="ECO:0000256" key="5">
    <source>
        <dbReference type="ARBA" id="ARBA00022598"/>
    </source>
</evidence>
<feature type="domain" description="Nicotinate/nicotinamide phosphoribosyltransferase" evidence="10">
    <location>
        <begin position="149"/>
        <end position="328"/>
    </location>
</feature>
<dbReference type="PANTHER" id="PTHR11098">
    <property type="entry name" value="NICOTINATE PHOSPHORIBOSYLTRANSFERASE"/>
    <property type="match status" value="1"/>
</dbReference>
<dbReference type="SUPFAM" id="SSF51690">
    <property type="entry name" value="Nicotinate/Quinolinate PRTase C-terminal domain-like"/>
    <property type="match status" value="1"/>
</dbReference>
<reference evidence="14" key="1">
    <citation type="journal article" date="2024" name="Int. J. Syst. Evol. Microbiol.">
        <title>Methylomarinovum tepidoasis sp. nov., a moderately thermophilic methanotroph of the family Methylothermaceae isolated from a deep-sea hydrothermal field.</title>
        <authorList>
            <person name="Hirayama H."/>
            <person name="Takaki Y."/>
            <person name="Abe M."/>
            <person name="Miyazaki M."/>
            <person name="Uematsu K."/>
            <person name="Matsui Y."/>
            <person name="Takai K."/>
        </authorList>
    </citation>
    <scope>NUCLEOTIDE SEQUENCE [LARGE SCALE GENOMIC DNA]</scope>
    <source>
        <strain evidence="14">IT-9</strain>
    </source>
</reference>
<dbReference type="GO" id="GO:0004516">
    <property type="term" value="F:nicotinate phosphoribosyltransferase activity"/>
    <property type="evidence" value="ECO:0007669"/>
    <property type="project" value="UniProtKB-UniRule"/>
</dbReference>
<dbReference type="Pfam" id="PF17956">
    <property type="entry name" value="NAPRTase_C"/>
    <property type="match status" value="1"/>
</dbReference>
<comment type="catalytic activity">
    <reaction evidence="8 9">
        <text>5-phospho-alpha-D-ribose 1-diphosphate + nicotinate + ATP + H2O = nicotinate beta-D-ribonucleotide + ADP + phosphate + diphosphate</text>
        <dbReference type="Rhea" id="RHEA:36163"/>
        <dbReference type="ChEBI" id="CHEBI:15377"/>
        <dbReference type="ChEBI" id="CHEBI:30616"/>
        <dbReference type="ChEBI" id="CHEBI:32544"/>
        <dbReference type="ChEBI" id="CHEBI:33019"/>
        <dbReference type="ChEBI" id="CHEBI:43474"/>
        <dbReference type="ChEBI" id="CHEBI:57502"/>
        <dbReference type="ChEBI" id="CHEBI:58017"/>
        <dbReference type="ChEBI" id="CHEBI:456216"/>
        <dbReference type="EC" id="6.3.4.21"/>
    </reaction>
</comment>
<dbReference type="InterPro" id="IPR040727">
    <property type="entry name" value="NAPRTase_N"/>
</dbReference>
<dbReference type="AlphaFoldDB" id="A0AAU9BU89"/>
<dbReference type="SUPFAM" id="SSF54675">
    <property type="entry name" value="Nicotinate/Quinolinate PRTase N-terminal domain-like"/>
    <property type="match status" value="1"/>
</dbReference>
<gene>
    <name evidence="13" type="ORF">MIT9_P1811</name>
</gene>
<dbReference type="Pfam" id="PF04095">
    <property type="entry name" value="NAPRTase"/>
    <property type="match status" value="1"/>
</dbReference>
<keyword evidence="4" id="KW-0597">Phosphoprotein</keyword>